<feature type="compositionally biased region" description="Basic residues" evidence="1">
    <location>
        <begin position="88"/>
        <end position="99"/>
    </location>
</feature>
<organism evidence="2 3">
    <name type="scientific">Ophiophagus hannah</name>
    <name type="common">King cobra</name>
    <name type="synonym">Naja hannah</name>
    <dbReference type="NCBI Taxonomy" id="8665"/>
    <lineage>
        <taxon>Eukaryota</taxon>
        <taxon>Metazoa</taxon>
        <taxon>Chordata</taxon>
        <taxon>Craniata</taxon>
        <taxon>Vertebrata</taxon>
        <taxon>Euteleostomi</taxon>
        <taxon>Lepidosauria</taxon>
        <taxon>Squamata</taxon>
        <taxon>Bifurcata</taxon>
        <taxon>Unidentata</taxon>
        <taxon>Episquamata</taxon>
        <taxon>Toxicofera</taxon>
        <taxon>Serpentes</taxon>
        <taxon>Colubroidea</taxon>
        <taxon>Elapidae</taxon>
        <taxon>Elapinae</taxon>
        <taxon>Ophiophagus</taxon>
    </lineage>
</organism>
<dbReference type="Proteomes" id="UP000018936">
    <property type="component" value="Unassembled WGS sequence"/>
</dbReference>
<protein>
    <submittedName>
        <fullName evidence="2">Uncharacterized protein</fullName>
    </submittedName>
</protein>
<evidence type="ECO:0000313" key="3">
    <source>
        <dbReference type="Proteomes" id="UP000018936"/>
    </source>
</evidence>
<name>V8N769_OPHHA</name>
<proteinExistence type="predicted"/>
<evidence type="ECO:0000313" key="2">
    <source>
        <dbReference type="EMBL" id="ETE57478.1"/>
    </source>
</evidence>
<dbReference type="EMBL" id="AZIM01008365">
    <property type="protein sequence ID" value="ETE57478.1"/>
    <property type="molecule type" value="Genomic_DNA"/>
</dbReference>
<evidence type="ECO:0000256" key="1">
    <source>
        <dbReference type="SAM" id="MobiDB-lite"/>
    </source>
</evidence>
<keyword evidence="3" id="KW-1185">Reference proteome</keyword>
<feature type="region of interest" description="Disordered" evidence="1">
    <location>
        <begin position="56"/>
        <end position="99"/>
    </location>
</feature>
<accession>V8N769</accession>
<sequence>MRITRFSPNRCQLQQGLFVDASNDFPKIKKETPSDAEQRQFFKQILENEDAILQGNEKSLMRPPNMSGLVSREGSASAQPDLGGRYGGTRRRMNRKECP</sequence>
<gene>
    <name evidence="2" type="ORF">L345_16806</name>
</gene>
<dbReference type="AlphaFoldDB" id="V8N769"/>
<reference evidence="2 3" key="1">
    <citation type="journal article" date="2013" name="Proc. Natl. Acad. Sci. U.S.A.">
        <title>The king cobra genome reveals dynamic gene evolution and adaptation in the snake venom system.</title>
        <authorList>
            <person name="Vonk F.J."/>
            <person name="Casewell N.R."/>
            <person name="Henkel C.V."/>
            <person name="Heimberg A.M."/>
            <person name="Jansen H.J."/>
            <person name="McCleary R.J."/>
            <person name="Kerkkamp H.M."/>
            <person name="Vos R.A."/>
            <person name="Guerreiro I."/>
            <person name="Calvete J.J."/>
            <person name="Wuster W."/>
            <person name="Woods A.E."/>
            <person name="Logan J.M."/>
            <person name="Harrison R.A."/>
            <person name="Castoe T.A."/>
            <person name="de Koning A.P."/>
            <person name="Pollock D.D."/>
            <person name="Yandell M."/>
            <person name="Calderon D."/>
            <person name="Renjifo C."/>
            <person name="Currier R.B."/>
            <person name="Salgado D."/>
            <person name="Pla D."/>
            <person name="Sanz L."/>
            <person name="Hyder A.S."/>
            <person name="Ribeiro J.M."/>
            <person name="Arntzen J.W."/>
            <person name="van den Thillart G.E."/>
            <person name="Boetzer M."/>
            <person name="Pirovano W."/>
            <person name="Dirks R.P."/>
            <person name="Spaink H.P."/>
            <person name="Duboule D."/>
            <person name="McGlinn E."/>
            <person name="Kini R.M."/>
            <person name="Richardson M.K."/>
        </authorList>
    </citation>
    <scope>NUCLEOTIDE SEQUENCE</scope>
    <source>
        <tissue evidence="2">Blood</tissue>
    </source>
</reference>
<dbReference type="OrthoDB" id="9032483at2759"/>
<comment type="caution">
    <text evidence="2">The sequence shown here is derived from an EMBL/GenBank/DDBJ whole genome shotgun (WGS) entry which is preliminary data.</text>
</comment>
<feature type="non-terminal residue" evidence="2">
    <location>
        <position position="1"/>
    </location>
</feature>